<comment type="similarity">
    <text evidence="2">Belongs to the protease inhibitor I39 (alpha-2-macroglobulin) family.</text>
</comment>
<dbReference type="SUPFAM" id="SSF81296">
    <property type="entry name" value="E set domains"/>
    <property type="match status" value="1"/>
</dbReference>
<evidence type="ECO:0000256" key="4">
    <source>
        <dbReference type="ARBA" id="ARBA00022690"/>
    </source>
</evidence>
<dbReference type="PANTHER" id="PTHR11412">
    <property type="entry name" value="MACROGLOBULIN / COMPLEMENT"/>
    <property type="match status" value="1"/>
</dbReference>
<dbReference type="Pfam" id="PF00207">
    <property type="entry name" value="A2M"/>
    <property type="match status" value="1"/>
</dbReference>
<dbReference type="SMART" id="SM01360">
    <property type="entry name" value="A2M"/>
    <property type="match status" value="1"/>
</dbReference>
<evidence type="ECO:0000256" key="8">
    <source>
        <dbReference type="ARBA" id="ARBA00023180"/>
    </source>
</evidence>
<dbReference type="SUPFAM" id="SSF48239">
    <property type="entry name" value="Terpenoid cyclases/Protein prenyltransferases"/>
    <property type="match status" value="1"/>
</dbReference>
<feature type="compositionally biased region" description="Polar residues" evidence="12">
    <location>
        <begin position="719"/>
        <end position="731"/>
    </location>
</feature>
<dbReference type="InterPro" id="IPR008930">
    <property type="entry name" value="Terpenoid_cyclase/PrenylTrfase"/>
</dbReference>
<dbReference type="InterPro" id="IPR040839">
    <property type="entry name" value="MG4"/>
</dbReference>
<comment type="subcellular location">
    <subcellularLocation>
        <location evidence="1">Secreted</location>
    </subcellularLocation>
</comment>
<feature type="region of interest" description="Disordered" evidence="12">
    <location>
        <begin position="565"/>
        <end position="593"/>
    </location>
</feature>
<dbReference type="GO" id="GO:0005615">
    <property type="term" value="C:extracellular space"/>
    <property type="evidence" value="ECO:0007669"/>
    <property type="project" value="InterPro"/>
</dbReference>
<dbReference type="InterPro" id="IPR011625">
    <property type="entry name" value="A2M_N_BRD"/>
</dbReference>
<dbReference type="FunFam" id="2.60.40.1930:FF:000001">
    <property type="entry name" value="CD109 isoform 3"/>
    <property type="match status" value="1"/>
</dbReference>
<name>A0AAV4V0V6_9ARAC</name>
<keyword evidence="4" id="KW-0646">Protease inhibitor</keyword>
<dbReference type="Pfam" id="PF07678">
    <property type="entry name" value="TED_complement"/>
    <property type="match status" value="1"/>
</dbReference>
<dbReference type="InterPro" id="IPR047565">
    <property type="entry name" value="Alpha-macroglob_thiol-ester_cl"/>
</dbReference>
<dbReference type="InterPro" id="IPR019742">
    <property type="entry name" value="MacrogloblnA2_CS"/>
</dbReference>
<dbReference type="InterPro" id="IPR013783">
    <property type="entry name" value="Ig-like_fold"/>
</dbReference>
<dbReference type="Pfam" id="PF01835">
    <property type="entry name" value="MG2"/>
    <property type="match status" value="1"/>
</dbReference>
<dbReference type="SMART" id="SM01359">
    <property type="entry name" value="A2M_N_2"/>
    <property type="match status" value="1"/>
</dbReference>
<feature type="compositionally biased region" description="Low complexity" evidence="12">
    <location>
        <begin position="576"/>
        <end position="588"/>
    </location>
</feature>
<dbReference type="Gene3D" id="6.20.50.160">
    <property type="match status" value="1"/>
</dbReference>
<dbReference type="Gene3D" id="1.50.10.20">
    <property type="match status" value="1"/>
</dbReference>
<evidence type="ECO:0000259" key="14">
    <source>
        <dbReference type="SMART" id="SM01360"/>
    </source>
</evidence>
<evidence type="ECO:0000256" key="3">
    <source>
        <dbReference type="ARBA" id="ARBA00022525"/>
    </source>
</evidence>
<dbReference type="Pfam" id="PF07703">
    <property type="entry name" value="A2M_BRD"/>
    <property type="match status" value="1"/>
</dbReference>
<dbReference type="InterPro" id="IPR050473">
    <property type="entry name" value="A2M/Complement_sys"/>
</dbReference>
<keyword evidence="8" id="KW-0325">Glycoprotein</keyword>
<proteinExistence type="inferred from homology"/>
<protein>
    <recommendedName>
        <fullName evidence="11">TEP1-F</fullName>
    </recommendedName>
</protein>
<keyword evidence="6" id="KW-0722">Serine protease inhibitor</keyword>
<dbReference type="Gene3D" id="2.60.40.1940">
    <property type="match status" value="1"/>
</dbReference>
<evidence type="ECO:0000256" key="9">
    <source>
        <dbReference type="ARBA" id="ARBA00057615"/>
    </source>
</evidence>
<dbReference type="InterPro" id="IPR011626">
    <property type="entry name" value="Alpha-macroglobulin_TED"/>
</dbReference>
<evidence type="ECO:0000256" key="7">
    <source>
        <dbReference type="ARBA" id="ARBA00023157"/>
    </source>
</evidence>
<dbReference type="InterPro" id="IPR041555">
    <property type="entry name" value="MG3"/>
</dbReference>
<dbReference type="InterPro" id="IPR002890">
    <property type="entry name" value="MG2"/>
</dbReference>
<dbReference type="Gene3D" id="2.20.130.20">
    <property type="match status" value="1"/>
</dbReference>
<dbReference type="InterPro" id="IPR014756">
    <property type="entry name" value="Ig_E-set"/>
</dbReference>
<dbReference type="PROSITE" id="PS00477">
    <property type="entry name" value="ALPHA_2_MACROGLOBULIN"/>
    <property type="match status" value="1"/>
</dbReference>
<dbReference type="Gene3D" id="2.60.40.10">
    <property type="entry name" value="Immunoglobulins"/>
    <property type="match status" value="2"/>
</dbReference>
<dbReference type="GO" id="GO:0004867">
    <property type="term" value="F:serine-type endopeptidase inhibitor activity"/>
    <property type="evidence" value="ECO:0007669"/>
    <property type="project" value="UniProtKB-KW"/>
</dbReference>
<gene>
    <name evidence="15" type="primary">Mug1</name>
    <name evidence="15" type="ORF">CDAR_261691</name>
</gene>
<keyword evidence="16" id="KW-1185">Reference proteome</keyword>
<evidence type="ECO:0000256" key="10">
    <source>
        <dbReference type="ARBA" id="ARBA00063781"/>
    </source>
</evidence>
<evidence type="ECO:0000313" key="16">
    <source>
        <dbReference type="Proteomes" id="UP001054837"/>
    </source>
</evidence>
<comment type="caution">
    <text evidence="15">The sequence shown here is derived from an EMBL/GenBank/DDBJ whole genome shotgun (WGS) entry which is preliminary data.</text>
</comment>
<feature type="region of interest" description="Disordered" evidence="12">
    <location>
        <begin position="719"/>
        <end position="738"/>
    </location>
</feature>
<dbReference type="Pfam" id="PF17791">
    <property type="entry name" value="MG3"/>
    <property type="match status" value="1"/>
</dbReference>
<evidence type="ECO:0000256" key="6">
    <source>
        <dbReference type="ARBA" id="ARBA00022900"/>
    </source>
</evidence>
<evidence type="ECO:0000256" key="11">
    <source>
        <dbReference type="ARBA" id="ARBA00078071"/>
    </source>
</evidence>
<comment type="function">
    <text evidence="9">Binds covalently through a thioester bond to the pathogen surface resulting in pathogen clearance.</text>
</comment>
<feature type="domain" description="Alpha-2-macroglobulin" evidence="14">
    <location>
        <begin position="836"/>
        <end position="926"/>
    </location>
</feature>
<organism evidence="15 16">
    <name type="scientific">Caerostris darwini</name>
    <dbReference type="NCBI Taxonomy" id="1538125"/>
    <lineage>
        <taxon>Eukaryota</taxon>
        <taxon>Metazoa</taxon>
        <taxon>Ecdysozoa</taxon>
        <taxon>Arthropoda</taxon>
        <taxon>Chelicerata</taxon>
        <taxon>Arachnida</taxon>
        <taxon>Araneae</taxon>
        <taxon>Araneomorphae</taxon>
        <taxon>Entelegynae</taxon>
        <taxon>Araneoidea</taxon>
        <taxon>Araneidae</taxon>
        <taxon>Caerostris</taxon>
    </lineage>
</organism>
<keyword evidence="5" id="KW-0732">Signal</keyword>
<dbReference type="Gene3D" id="2.60.40.1930">
    <property type="match status" value="2"/>
</dbReference>
<keyword evidence="3" id="KW-0964">Secreted</keyword>
<evidence type="ECO:0000256" key="1">
    <source>
        <dbReference type="ARBA" id="ARBA00004613"/>
    </source>
</evidence>
<feature type="domain" description="Alpha-2-macroglobulin bait region" evidence="13">
    <location>
        <begin position="493"/>
        <end position="688"/>
    </location>
</feature>
<sequence length="1231" mass="137224">MRTFTLTLKKRFHVTQIKMAIKISLGFIVLIFMLKGISAAAIDTKNGYIFTAPKSLNIGQDNELQLLRFGCLDESTLKVRLYYTKSYGSDELLLQEQNFQIEKGKKDSLLQLNVKSVDDGDYIYSGRLQINGTMCGKPISGSDDVDFSNSKPNIYIIQTDKPMYKPGQEVKFRVLKMDKNLKPSNKANDTADVYVEDPQGNKLFQFKGVQLGKGIAEMKFPLADEPVHGTWRIFLSDKHDSPSTTFDVKEYKLPKFSVSIEFPSFVLKNANTIPVSVCAEYTYGEPVTGTLNLNTSLEIYSYQSSYSRTPILHNSVQINGCYNYTINVDSIDPDRRFNYKRIQVTANVTEKGTGIQKVETKYLDRSYSPLKLDFNTDENHGKYYKPGLPYKGKLKVTNPDNSPAPQEPVEICATVSRKRVIDTWLANKKIKYCRNFTSDANGNIHYTIVPQNTDSVSIDLHAKSLKYTEDGELDHPTDSAYLDPFYSPSGSFIQLETISKPIPCGTQKNIRLLFTARKNTQFKLIYQVLKKGKVMYTGNQDINFKVKDDVSSKYEKDDEIINASETQLVPKLPPASSSSSSESTSGEENCPSTRDARYVPAIGDVFIPLNVNATLSPSFTLLVFYVRDDRETIADSQKILVEKCFNNKVNFQFKDAVKQPGTPTSIQVSSSPNSLCGIKVVDKSISLLDNSDQLTKDKIFDLIEDNDYSDFYSSDLCEQNKPQPGLQSSELSSKVHPSDSWHSSSYEDSYAAFQEAGFLVISNFVLFSRPCADNGGDDYDDYITGEYLTGEYLTGEYETAEYDAVSGGEPIKPHKHKRKISSLKSAVDVRNYFPETWLFQLQMTGPDGIFKAKETLPHTITEWEGSAVCINSQDGLGLSNVTSIRGFQPFFISYNLPISVIRGEEFVVVVTIFSYADAALPISVTLDQPKGFEVVSDLKNSNLCIEPSSSESLPITLKATAVGSVNITVRAQTATSDKVCGSSPTYDGLARDAITQSFEVEAEGFANEKSHSILFCPSDEENQKFSKSFDLTLPDDAVPDSQRAFVDVTGNVMGPSIQNLNNLVSLPTGCGEQNMVKFTPNYLVLDYLTDIGKLTDNIKSEAITNLNTGYQRELNYRHFDGSFSAFGENDNEGSMFLTAFVLRSFYEAKRYILIDDVVLKDAQKWITGKQRSDGCFPNIGQIIDSGIKGGLEKDQNNGTITAYVVASLLISKYHNQTVINNAISCLQKIIL</sequence>
<evidence type="ECO:0000259" key="13">
    <source>
        <dbReference type="SMART" id="SM01359"/>
    </source>
</evidence>
<dbReference type="Pfam" id="PF17789">
    <property type="entry name" value="MG4"/>
    <property type="match status" value="1"/>
</dbReference>
<dbReference type="Proteomes" id="UP001054837">
    <property type="component" value="Unassembled WGS sequence"/>
</dbReference>
<dbReference type="PANTHER" id="PTHR11412:SF171">
    <property type="entry name" value="PREGNANCY ZONE PROTEIN-LIKE PROTEIN"/>
    <property type="match status" value="1"/>
</dbReference>
<evidence type="ECO:0000256" key="12">
    <source>
        <dbReference type="SAM" id="MobiDB-lite"/>
    </source>
</evidence>
<evidence type="ECO:0000256" key="2">
    <source>
        <dbReference type="ARBA" id="ARBA00010952"/>
    </source>
</evidence>
<reference evidence="15 16" key="1">
    <citation type="submission" date="2021-06" db="EMBL/GenBank/DDBJ databases">
        <title>Caerostris darwini draft genome.</title>
        <authorList>
            <person name="Kono N."/>
            <person name="Arakawa K."/>
        </authorList>
    </citation>
    <scope>NUCLEOTIDE SEQUENCE [LARGE SCALE GENOMIC DNA]</scope>
</reference>
<comment type="subunit">
    <text evidence="10">Heterodimer of a TEP1-N chain and an TEP1-C chain non-covalently linked. Forms a complex composed of TEP1-N and TEP1-C heterodimer, LRIM1 and APL1C; the interaction stabilizes TEP1-N and TEP1-C heterodimer, prevents its binding to tissues while circulating in the hemolymph and protects the thioester bond from hydrolysis. Mature TEP1 and to a lesser extent full-length TEP1 interact with SPCLIP1; the interaction is induced by microbial infection.</text>
</comment>
<dbReference type="SMART" id="SM01419">
    <property type="entry name" value="Thiol-ester_cl"/>
    <property type="match status" value="1"/>
</dbReference>
<dbReference type="EMBL" id="BPLQ01012237">
    <property type="protein sequence ID" value="GIY63861.1"/>
    <property type="molecule type" value="Genomic_DNA"/>
</dbReference>
<dbReference type="AlphaFoldDB" id="A0AAV4V0V6"/>
<accession>A0AAV4V0V6</accession>
<keyword evidence="7" id="KW-1015">Disulfide bond</keyword>
<dbReference type="InterPro" id="IPR001599">
    <property type="entry name" value="Macroglobln_a2"/>
</dbReference>
<evidence type="ECO:0000313" key="15">
    <source>
        <dbReference type="EMBL" id="GIY63861.1"/>
    </source>
</evidence>
<evidence type="ECO:0000256" key="5">
    <source>
        <dbReference type="ARBA" id="ARBA00022729"/>
    </source>
</evidence>